<evidence type="ECO:0000256" key="1">
    <source>
        <dbReference type="PIRSR" id="PIRSR006661-1"/>
    </source>
</evidence>
<dbReference type="Proteomes" id="UP000886824">
    <property type="component" value="Unassembled WGS sequence"/>
</dbReference>
<organism evidence="2 3">
    <name type="scientific">Candidatus Intestinimonas merdavium</name>
    <dbReference type="NCBI Taxonomy" id="2838622"/>
    <lineage>
        <taxon>Bacteria</taxon>
        <taxon>Bacillati</taxon>
        <taxon>Bacillota</taxon>
        <taxon>Clostridia</taxon>
        <taxon>Eubacteriales</taxon>
        <taxon>Intestinimonas</taxon>
    </lineage>
</organism>
<accession>A0A9D1Z2W2</accession>
<dbReference type="AlphaFoldDB" id="A0A9D1Z2W2"/>
<dbReference type="PANTHER" id="PTHR43169">
    <property type="entry name" value="EXSB FAMILY PROTEIN"/>
    <property type="match status" value="1"/>
</dbReference>
<dbReference type="GO" id="GO:0016783">
    <property type="term" value="F:sulfurtransferase activity"/>
    <property type="evidence" value="ECO:0007669"/>
    <property type="project" value="InterPro"/>
</dbReference>
<gene>
    <name evidence="2" type="primary">larE</name>
    <name evidence="2" type="ORF">H9826_02915</name>
</gene>
<dbReference type="PANTHER" id="PTHR43169:SF2">
    <property type="entry name" value="NAD_GMP SYNTHASE DOMAIN-CONTAINING PROTEIN"/>
    <property type="match status" value="1"/>
</dbReference>
<comment type="caution">
    <text evidence="2">The sequence shown here is derived from an EMBL/GenBank/DDBJ whole genome shotgun (WGS) entry which is preliminary data.</text>
</comment>
<name>A0A9D1Z2W2_9FIRM</name>
<dbReference type="InterPro" id="IPR014729">
    <property type="entry name" value="Rossmann-like_a/b/a_fold"/>
</dbReference>
<dbReference type="EMBL" id="DXCX01000030">
    <property type="protein sequence ID" value="HIY72917.1"/>
    <property type="molecule type" value="Genomic_DNA"/>
</dbReference>
<reference evidence="2" key="1">
    <citation type="journal article" date="2021" name="PeerJ">
        <title>Extensive microbial diversity within the chicken gut microbiome revealed by metagenomics and culture.</title>
        <authorList>
            <person name="Gilroy R."/>
            <person name="Ravi A."/>
            <person name="Getino M."/>
            <person name="Pursley I."/>
            <person name="Horton D.L."/>
            <person name="Alikhan N.F."/>
            <person name="Baker D."/>
            <person name="Gharbi K."/>
            <person name="Hall N."/>
            <person name="Watson M."/>
            <person name="Adriaenssens E.M."/>
            <person name="Foster-Nyarko E."/>
            <person name="Jarju S."/>
            <person name="Secka A."/>
            <person name="Antonio M."/>
            <person name="Oren A."/>
            <person name="Chaudhuri R.R."/>
            <person name="La Ragione R."/>
            <person name="Hildebrand F."/>
            <person name="Pallen M.J."/>
        </authorList>
    </citation>
    <scope>NUCLEOTIDE SEQUENCE</scope>
    <source>
        <strain evidence="2">CHK33-7979</strain>
    </source>
</reference>
<dbReference type="Gene3D" id="3.40.50.620">
    <property type="entry name" value="HUPs"/>
    <property type="match status" value="1"/>
</dbReference>
<feature type="active site" description="Nucleophile and sulfur donor" evidence="1">
    <location>
        <position position="167"/>
    </location>
</feature>
<reference evidence="2" key="2">
    <citation type="submission" date="2021-04" db="EMBL/GenBank/DDBJ databases">
        <authorList>
            <person name="Gilroy R."/>
        </authorList>
    </citation>
    <scope>NUCLEOTIDE SEQUENCE</scope>
    <source>
        <strain evidence="2">CHK33-7979</strain>
    </source>
</reference>
<keyword evidence="2" id="KW-0808">Transferase</keyword>
<dbReference type="NCBIfam" id="TIGR00268">
    <property type="entry name" value="ATP-dependent sacrificial sulfur transferase LarE"/>
    <property type="match status" value="1"/>
</dbReference>
<dbReference type="InterPro" id="IPR052188">
    <property type="entry name" value="Ni-pincer_cofactor_biosynth"/>
</dbReference>
<evidence type="ECO:0000313" key="2">
    <source>
        <dbReference type="EMBL" id="HIY72917.1"/>
    </source>
</evidence>
<dbReference type="InterPro" id="IPR005232">
    <property type="entry name" value="LarE"/>
</dbReference>
<dbReference type="PIRSF" id="PIRSF006661">
    <property type="entry name" value="PP-lp_UCP006661"/>
    <property type="match status" value="1"/>
</dbReference>
<dbReference type="CDD" id="cd01990">
    <property type="entry name" value="LarE-like"/>
    <property type="match status" value="1"/>
</dbReference>
<evidence type="ECO:0000313" key="3">
    <source>
        <dbReference type="Proteomes" id="UP000886824"/>
    </source>
</evidence>
<dbReference type="SUPFAM" id="SSF52402">
    <property type="entry name" value="Adenine nucleotide alpha hydrolases-like"/>
    <property type="match status" value="1"/>
</dbReference>
<protein>
    <submittedName>
        <fullName evidence="2">ATP-dependent sacrificial sulfur transferase LarE</fullName>
    </submittedName>
</protein>
<sequence>MTLAEYFKDHPRAALAFSGGVDSAYLLWAGKHYGCDLTAYYVHTAFQPEFEFRDARLLSQEVGVPMVVVEADILSVPLAAANGPDRCYHCKTALFTRLWEAARQDGHTLLLDGTNASDNAGDRPGMRALRELAVESPLRLCGLTKADVRAASKEAGLFTWDKPAYACLATRVPTGQAITQEDLERVERAEDILFALGFTDFRVRLLSDAARIQLPENQWEKGASKRREILAALKPWFSAVTLDLEPR</sequence>
<proteinExistence type="predicted"/>